<dbReference type="Gene3D" id="1.10.490.10">
    <property type="entry name" value="Globins"/>
    <property type="match status" value="1"/>
</dbReference>
<comment type="caution">
    <text evidence="6">The sequence shown here is derived from an EMBL/GenBank/DDBJ whole genome shotgun (WGS) entry which is preliminary data.</text>
</comment>
<evidence type="ECO:0000256" key="2">
    <source>
        <dbReference type="ARBA" id="ARBA00001974"/>
    </source>
</evidence>
<dbReference type="PANTHER" id="PTHR47354:SF5">
    <property type="entry name" value="PROTEIN RFBI"/>
    <property type="match status" value="1"/>
</dbReference>
<keyword evidence="3" id="KW-0479">Metal-binding</keyword>
<dbReference type="Gene3D" id="3.40.50.80">
    <property type="entry name" value="Nucleotide-binding domain of ferredoxin-NADP reductase (FNR) module"/>
    <property type="match status" value="1"/>
</dbReference>
<dbReference type="InterPro" id="IPR012292">
    <property type="entry name" value="Globin/Proto"/>
</dbReference>
<name>L1MAU4_9CORY</name>
<dbReference type="Gene3D" id="2.40.30.10">
    <property type="entry name" value="Translation factors"/>
    <property type="match status" value="1"/>
</dbReference>
<comment type="cofactor">
    <cofactor evidence="2">
        <name>FAD</name>
        <dbReference type="ChEBI" id="CHEBI:57692"/>
    </cofactor>
</comment>
<evidence type="ECO:0000256" key="1">
    <source>
        <dbReference type="ARBA" id="ARBA00001970"/>
    </source>
</evidence>
<proteinExistence type="predicted"/>
<dbReference type="SUPFAM" id="SSF63380">
    <property type="entry name" value="Riboflavin synthase domain-like"/>
    <property type="match status" value="1"/>
</dbReference>
<dbReference type="PROSITE" id="PS51384">
    <property type="entry name" value="FAD_FR"/>
    <property type="match status" value="1"/>
</dbReference>
<reference evidence="6 7" key="1">
    <citation type="submission" date="2012-05" db="EMBL/GenBank/DDBJ databases">
        <authorList>
            <person name="Weinstock G."/>
            <person name="Sodergren E."/>
            <person name="Lobos E.A."/>
            <person name="Fulton L."/>
            <person name="Fulton R."/>
            <person name="Courtney L."/>
            <person name="Fronick C."/>
            <person name="O'Laughlin M."/>
            <person name="Godfrey J."/>
            <person name="Wilson R.M."/>
            <person name="Miner T."/>
            <person name="Farmer C."/>
            <person name="Delehaunty K."/>
            <person name="Cordes M."/>
            <person name="Minx P."/>
            <person name="Tomlinson C."/>
            <person name="Chen J."/>
            <person name="Wollam A."/>
            <person name="Pepin K.H."/>
            <person name="Bhonagiri V."/>
            <person name="Zhang X."/>
            <person name="Suruliraj S."/>
            <person name="Warren W."/>
            <person name="Mitreva M."/>
            <person name="Mardis E.R."/>
            <person name="Wilson R.K."/>
        </authorList>
    </citation>
    <scope>NUCLEOTIDE SEQUENCE [LARGE SCALE GENOMIC DNA]</scope>
    <source>
        <strain evidence="6 7">F0235</strain>
    </source>
</reference>
<evidence type="ECO:0000256" key="3">
    <source>
        <dbReference type="ARBA" id="ARBA00022714"/>
    </source>
</evidence>
<evidence type="ECO:0000313" key="7">
    <source>
        <dbReference type="Proteomes" id="UP000010445"/>
    </source>
</evidence>
<dbReference type="Proteomes" id="UP000010445">
    <property type="component" value="Unassembled WGS sequence"/>
</dbReference>
<dbReference type="EMBL" id="AMEM01000040">
    <property type="protein sequence ID" value="EKX88124.1"/>
    <property type="molecule type" value="Genomic_DNA"/>
</dbReference>
<evidence type="ECO:0000313" key="6">
    <source>
        <dbReference type="EMBL" id="EKX88124.1"/>
    </source>
</evidence>
<sequence length="403" mass="44712">MYPKLEIRMNTTGELVHNRRVTMETLSVVAECLERHPDLFRTLAQRYFLDDCPEARFLFPTDDSTAHADLAAALIFVFNHSNADGSLTPKLVSILEQLGRDHRKFQVADNHYERFGNALNRALKIVGAHAPTYAITAAEKAITATLETMRRAAKEEDDTGLPATWTGEVIETQRRSRYISVVRLVSETPPPFAPGQYLPVTCSLMSRQWRYLSPALPPNKEGHLEFHIKTTDTDSNSRILANSRPGDIWTFGAPLGKMHISGTRDVLAIAHTTGLASIRSLLLDAATLSDPPRTHLFFGADYPGELYELLGLWNFAASAPWLSVTPVTTYTENEWWVGATEHSVAPRGLHLPQYGSLSSIVSSYGSWEDRDVLIAGPNEVVRDVVNTLLASGTPASHIQHDPF</sequence>
<keyword evidence="7" id="KW-1185">Reference proteome</keyword>
<dbReference type="AlphaFoldDB" id="L1MAU4"/>
<dbReference type="GO" id="GO:0016491">
    <property type="term" value="F:oxidoreductase activity"/>
    <property type="evidence" value="ECO:0007669"/>
    <property type="project" value="InterPro"/>
</dbReference>
<protein>
    <submittedName>
        <fullName evidence="6">Oxidoreductase, FAD-binding protein</fullName>
    </submittedName>
</protein>
<dbReference type="eggNOG" id="COG0543">
    <property type="taxonomic scope" value="Bacteria"/>
</dbReference>
<evidence type="ECO:0000259" key="5">
    <source>
        <dbReference type="PROSITE" id="PS51384"/>
    </source>
</evidence>
<dbReference type="CDD" id="cd19753">
    <property type="entry name" value="Mb-like_oxidoreductase"/>
    <property type="match status" value="1"/>
</dbReference>
<dbReference type="HOGENOM" id="CLU_026437_2_0_11"/>
<keyword evidence="3" id="KW-0001">2Fe-2S</keyword>
<dbReference type="InterPro" id="IPR039261">
    <property type="entry name" value="FNR_nucleotide-bd"/>
</dbReference>
<dbReference type="SUPFAM" id="SSF46458">
    <property type="entry name" value="Globin-like"/>
    <property type="match status" value="1"/>
</dbReference>
<dbReference type="CDD" id="cd06187">
    <property type="entry name" value="O2ase_reductase_like"/>
    <property type="match status" value="1"/>
</dbReference>
<dbReference type="STRING" id="1035195.HMPREF9997_02488"/>
<dbReference type="InterPro" id="IPR009050">
    <property type="entry name" value="Globin-like_sf"/>
</dbReference>
<keyword evidence="4" id="KW-0411">Iron-sulfur</keyword>
<keyword evidence="3" id="KW-0408">Iron</keyword>
<feature type="domain" description="FAD-binding FR-type" evidence="5">
    <location>
        <begin position="162"/>
        <end position="261"/>
    </location>
</feature>
<dbReference type="InterPro" id="IPR008333">
    <property type="entry name" value="Cbr1-like_FAD-bd_dom"/>
</dbReference>
<dbReference type="InterPro" id="IPR017938">
    <property type="entry name" value="Riboflavin_synthase-like_b-brl"/>
</dbReference>
<comment type="cofactor">
    <cofactor evidence="1">
        <name>heme b</name>
        <dbReference type="ChEBI" id="CHEBI:60344"/>
    </cofactor>
</comment>
<dbReference type="InterPro" id="IPR050415">
    <property type="entry name" value="MRET"/>
</dbReference>
<dbReference type="PANTHER" id="PTHR47354">
    <property type="entry name" value="NADH OXIDOREDUCTASE HCR"/>
    <property type="match status" value="1"/>
</dbReference>
<dbReference type="PATRIC" id="fig|1035195.3.peg.2222"/>
<dbReference type="GO" id="GO:0019825">
    <property type="term" value="F:oxygen binding"/>
    <property type="evidence" value="ECO:0007669"/>
    <property type="project" value="InterPro"/>
</dbReference>
<dbReference type="Pfam" id="PF00970">
    <property type="entry name" value="FAD_binding_6"/>
    <property type="match status" value="1"/>
</dbReference>
<accession>L1MAU4</accession>
<evidence type="ECO:0000256" key="4">
    <source>
        <dbReference type="ARBA" id="ARBA00023014"/>
    </source>
</evidence>
<dbReference type="GO" id="GO:0020037">
    <property type="term" value="F:heme binding"/>
    <property type="evidence" value="ECO:0007669"/>
    <property type="project" value="InterPro"/>
</dbReference>
<dbReference type="OrthoDB" id="3213438at2"/>
<dbReference type="InterPro" id="IPR017927">
    <property type="entry name" value="FAD-bd_FR_type"/>
</dbReference>
<dbReference type="GO" id="GO:0051537">
    <property type="term" value="F:2 iron, 2 sulfur cluster binding"/>
    <property type="evidence" value="ECO:0007669"/>
    <property type="project" value="UniProtKB-KW"/>
</dbReference>
<organism evidence="6 7">
    <name type="scientific">Corynebacterium durum F0235</name>
    <dbReference type="NCBI Taxonomy" id="1035195"/>
    <lineage>
        <taxon>Bacteria</taxon>
        <taxon>Bacillati</taxon>
        <taxon>Actinomycetota</taxon>
        <taxon>Actinomycetes</taxon>
        <taxon>Mycobacteriales</taxon>
        <taxon>Corynebacteriaceae</taxon>
        <taxon>Corynebacterium</taxon>
    </lineage>
</organism>
<gene>
    <name evidence="6" type="ORF">HMPREF9997_02488</name>
</gene>
<dbReference type="SUPFAM" id="SSF52343">
    <property type="entry name" value="Ferredoxin reductase-like, C-terminal NADP-linked domain"/>
    <property type="match status" value="1"/>
</dbReference>